<comment type="caution">
    <text evidence="3">The sequence shown here is derived from an EMBL/GenBank/DDBJ whole genome shotgun (WGS) entry which is preliminary data.</text>
</comment>
<feature type="domain" description="Rhodanese" evidence="2">
    <location>
        <begin position="38"/>
        <end position="124"/>
    </location>
</feature>
<evidence type="ECO:0000313" key="4">
    <source>
        <dbReference type="Proteomes" id="UP000664144"/>
    </source>
</evidence>
<dbReference type="CDD" id="cd00158">
    <property type="entry name" value="RHOD"/>
    <property type="match status" value="1"/>
</dbReference>
<evidence type="ECO:0000259" key="2">
    <source>
        <dbReference type="PROSITE" id="PS50206"/>
    </source>
</evidence>
<dbReference type="AlphaFoldDB" id="A0A939EXU1"/>
<gene>
    <name evidence="3" type="ORF">J0X19_13740</name>
</gene>
<accession>A0A939EXU1</accession>
<keyword evidence="1" id="KW-0732">Signal</keyword>
<dbReference type="SMART" id="SM00450">
    <property type="entry name" value="RHOD"/>
    <property type="match status" value="1"/>
</dbReference>
<dbReference type="Gene3D" id="3.40.250.10">
    <property type="entry name" value="Rhodanese-like domain"/>
    <property type="match status" value="1"/>
</dbReference>
<name>A0A939EXU1_9BACT</name>
<feature type="signal peptide" evidence="1">
    <location>
        <begin position="1"/>
        <end position="21"/>
    </location>
</feature>
<feature type="chain" id="PRO_5037818684" evidence="1">
    <location>
        <begin position="22"/>
        <end position="126"/>
    </location>
</feature>
<dbReference type="PROSITE" id="PS50206">
    <property type="entry name" value="RHODANESE_3"/>
    <property type="match status" value="1"/>
</dbReference>
<sequence>MSRILLLVLAGALFLTQPALAQTASKPVPPAVAANYLKKPNTVLLDVRTPAEFAAGHLKGARNIDFRAAGFSFEIAKLDKDKTYLLYCASGNRSGQTTVLMEETGFKKVINIGAFEDLKAGGIKAE</sequence>
<evidence type="ECO:0000256" key="1">
    <source>
        <dbReference type="SAM" id="SignalP"/>
    </source>
</evidence>
<dbReference type="RefSeq" id="WP_206984942.1">
    <property type="nucleotide sequence ID" value="NZ_JAFLQZ010000008.1"/>
</dbReference>
<dbReference type="InterPro" id="IPR050229">
    <property type="entry name" value="GlpE_sulfurtransferase"/>
</dbReference>
<dbReference type="PANTHER" id="PTHR43031">
    <property type="entry name" value="FAD-DEPENDENT OXIDOREDUCTASE"/>
    <property type="match status" value="1"/>
</dbReference>
<reference evidence="3" key="1">
    <citation type="submission" date="2021-03" db="EMBL/GenBank/DDBJ databases">
        <authorList>
            <person name="Kim M.K."/>
        </authorList>
    </citation>
    <scope>NUCLEOTIDE SEQUENCE</scope>
    <source>
        <strain evidence="3">BT186</strain>
    </source>
</reference>
<dbReference type="Pfam" id="PF00581">
    <property type="entry name" value="Rhodanese"/>
    <property type="match status" value="1"/>
</dbReference>
<dbReference type="EMBL" id="JAFLQZ010000008">
    <property type="protein sequence ID" value="MBO0359016.1"/>
    <property type="molecule type" value="Genomic_DNA"/>
</dbReference>
<dbReference type="PANTHER" id="PTHR43031:SF1">
    <property type="entry name" value="PYRIDINE NUCLEOTIDE-DISULPHIDE OXIDOREDUCTASE"/>
    <property type="match status" value="1"/>
</dbReference>
<proteinExistence type="predicted"/>
<protein>
    <submittedName>
        <fullName evidence="3">Rhodanese-like domain-containing protein</fullName>
    </submittedName>
</protein>
<dbReference type="InterPro" id="IPR036873">
    <property type="entry name" value="Rhodanese-like_dom_sf"/>
</dbReference>
<organism evidence="3 4">
    <name type="scientific">Hymenobacter telluris</name>
    <dbReference type="NCBI Taxonomy" id="2816474"/>
    <lineage>
        <taxon>Bacteria</taxon>
        <taxon>Pseudomonadati</taxon>
        <taxon>Bacteroidota</taxon>
        <taxon>Cytophagia</taxon>
        <taxon>Cytophagales</taxon>
        <taxon>Hymenobacteraceae</taxon>
        <taxon>Hymenobacter</taxon>
    </lineage>
</organism>
<dbReference type="InterPro" id="IPR001763">
    <property type="entry name" value="Rhodanese-like_dom"/>
</dbReference>
<dbReference type="Proteomes" id="UP000664144">
    <property type="component" value="Unassembled WGS sequence"/>
</dbReference>
<dbReference type="SUPFAM" id="SSF52821">
    <property type="entry name" value="Rhodanese/Cell cycle control phosphatase"/>
    <property type="match status" value="1"/>
</dbReference>
<evidence type="ECO:0000313" key="3">
    <source>
        <dbReference type="EMBL" id="MBO0359016.1"/>
    </source>
</evidence>
<keyword evidence="4" id="KW-1185">Reference proteome</keyword>